<dbReference type="KEGG" id="miw:EER00_00785"/>
<evidence type="ECO:0000313" key="1">
    <source>
        <dbReference type="EMBL" id="QHG89434.1"/>
    </source>
</evidence>
<accession>A0A6P1LCR6</accession>
<organism evidence="1 2">
    <name type="scientific">Malacoplasma iowae 695</name>
    <dbReference type="NCBI Taxonomy" id="1048830"/>
    <lineage>
        <taxon>Bacteria</taxon>
        <taxon>Bacillati</taxon>
        <taxon>Mycoplasmatota</taxon>
        <taxon>Mycoplasmoidales</taxon>
        <taxon>Mycoplasmoidaceae</taxon>
        <taxon>Malacoplasma</taxon>
    </lineage>
</organism>
<evidence type="ECO:0000313" key="2">
    <source>
        <dbReference type="Proteomes" id="UP000464283"/>
    </source>
</evidence>
<name>A0A6P1LCR6_MALIO</name>
<dbReference type="OrthoDB" id="2817390at2"/>
<gene>
    <name evidence="1" type="ORF">EER00_00785</name>
</gene>
<sequence>MIDVEKVLQKLKEERKYFHNESDLQFHFSWYCKLLYPHINIRLEYPFSGIEEQKNSNIDLITFDDKEAWLFEFKFKTKASYYYDDKLKEEFQNKDHGAQNINVVLIHHDIARIENSIDKSKYISKRKVTKGFCIFLTNDKKYKKGFSKNSSVFKYGLNFPIIKKGKLNFTFSNDKKKEKSHLKKYNEIVHTKELKIKWSKYHEYDMMIVEIK</sequence>
<protein>
    <submittedName>
        <fullName evidence="1">Uncharacterized protein</fullName>
    </submittedName>
</protein>
<dbReference type="GeneID" id="96866715"/>
<dbReference type="AlphaFoldDB" id="A0A6P1LCR6"/>
<dbReference type="EMBL" id="CP033512">
    <property type="protein sequence ID" value="QHG89434.1"/>
    <property type="molecule type" value="Genomic_DNA"/>
</dbReference>
<reference evidence="2" key="1">
    <citation type="submission" date="2018-11" db="EMBL/GenBank/DDBJ databases">
        <title>The first complete genome sequence of Mycoplasma iowae strain 695.</title>
        <authorList>
            <person name="Ghanem M."/>
            <person name="El-Gazzar M."/>
        </authorList>
    </citation>
    <scope>NUCLEOTIDE SEQUENCE [LARGE SCALE GENOMIC DNA]</scope>
    <source>
        <strain evidence="2">695</strain>
    </source>
</reference>
<proteinExistence type="predicted"/>
<dbReference type="Proteomes" id="UP000464283">
    <property type="component" value="Chromosome"/>
</dbReference>
<dbReference type="RefSeq" id="WP_004024522.1">
    <property type="nucleotide sequence ID" value="NZ_AGFP01000002.1"/>
</dbReference>